<dbReference type="Gene3D" id="3.40.630.30">
    <property type="match status" value="1"/>
</dbReference>
<dbReference type="SUPFAM" id="SSF55729">
    <property type="entry name" value="Acyl-CoA N-acyltransferases (Nat)"/>
    <property type="match status" value="1"/>
</dbReference>
<dbReference type="EMBL" id="CP036525">
    <property type="protein sequence ID" value="QDT06516.1"/>
    <property type="molecule type" value="Genomic_DNA"/>
</dbReference>
<keyword evidence="2" id="KW-0012">Acyltransferase</keyword>
<dbReference type="InterPro" id="IPR016181">
    <property type="entry name" value="Acyl_CoA_acyltransferase"/>
</dbReference>
<dbReference type="InterPro" id="IPR000182">
    <property type="entry name" value="GNAT_dom"/>
</dbReference>
<proteinExistence type="predicted"/>
<dbReference type="RefSeq" id="WP_246146081.1">
    <property type="nucleotide sequence ID" value="NZ_CP036525.1"/>
</dbReference>
<organism evidence="4 5">
    <name type="scientific">Rubripirellula lacrimiformis</name>
    <dbReference type="NCBI Taxonomy" id="1930273"/>
    <lineage>
        <taxon>Bacteria</taxon>
        <taxon>Pseudomonadati</taxon>
        <taxon>Planctomycetota</taxon>
        <taxon>Planctomycetia</taxon>
        <taxon>Pirellulales</taxon>
        <taxon>Pirellulaceae</taxon>
        <taxon>Rubripirellula</taxon>
    </lineage>
</organism>
<accession>A0A517NHA3</accession>
<name>A0A517NHA3_9BACT</name>
<dbReference type="KEGG" id="rlc:K227x_49260"/>
<dbReference type="PANTHER" id="PTHR43420:SF44">
    <property type="entry name" value="ACETYLTRANSFERASE YPEA"/>
    <property type="match status" value="1"/>
</dbReference>
<keyword evidence="1 4" id="KW-0808">Transferase</keyword>
<dbReference type="Proteomes" id="UP000318538">
    <property type="component" value="Chromosome"/>
</dbReference>
<dbReference type="GO" id="GO:0016747">
    <property type="term" value="F:acyltransferase activity, transferring groups other than amino-acyl groups"/>
    <property type="evidence" value="ECO:0007669"/>
    <property type="project" value="InterPro"/>
</dbReference>
<dbReference type="AlphaFoldDB" id="A0A517NHA3"/>
<protein>
    <submittedName>
        <fullName evidence="4">Putative acetyltransferase</fullName>
    </submittedName>
</protein>
<evidence type="ECO:0000259" key="3">
    <source>
        <dbReference type="PROSITE" id="PS51186"/>
    </source>
</evidence>
<evidence type="ECO:0000313" key="5">
    <source>
        <dbReference type="Proteomes" id="UP000318538"/>
    </source>
</evidence>
<evidence type="ECO:0000256" key="2">
    <source>
        <dbReference type="ARBA" id="ARBA00023315"/>
    </source>
</evidence>
<dbReference type="PROSITE" id="PS51186">
    <property type="entry name" value="GNAT"/>
    <property type="match status" value="1"/>
</dbReference>
<evidence type="ECO:0000256" key="1">
    <source>
        <dbReference type="ARBA" id="ARBA00022679"/>
    </source>
</evidence>
<keyword evidence="5" id="KW-1185">Reference proteome</keyword>
<dbReference type="InterPro" id="IPR050680">
    <property type="entry name" value="YpeA/RimI_acetyltransf"/>
</dbReference>
<sequence>MGMTYFKRFRMEYHFPDGFGDNREEVGDDAGRGHGSSGLWPIGVSSASGGSVMGPLEHARSTTVPAGYSMVPFSSGLVREHATAKYQSFRQELDVNVFPCLGRRDGCMRLMREIASREGFVAGATWLCRFRDPPTGHLLPVGTVQGLEIDGWGAIQNLGIDTLHRGRGLGTILLARAAQGFREAGLTRMHLEVTTENTAAIRLYERMGFKRAQVVYKAADVAGV</sequence>
<evidence type="ECO:0000313" key="4">
    <source>
        <dbReference type="EMBL" id="QDT06516.1"/>
    </source>
</evidence>
<gene>
    <name evidence="4" type="ORF">K227x_49260</name>
</gene>
<dbReference type="PANTHER" id="PTHR43420">
    <property type="entry name" value="ACETYLTRANSFERASE"/>
    <property type="match status" value="1"/>
</dbReference>
<dbReference type="Pfam" id="PF00583">
    <property type="entry name" value="Acetyltransf_1"/>
    <property type="match status" value="1"/>
</dbReference>
<feature type="domain" description="N-acetyltransferase" evidence="3">
    <location>
        <begin position="140"/>
        <end position="224"/>
    </location>
</feature>
<dbReference type="CDD" id="cd04301">
    <property type="entry name" value="NAT_SF"/>
    <property type="match status" value="1"/>
</dbReference>
<reference evidence="4 5" key="1">
    <citation type="submission" date="2019-02" db="EMBL/GenBank/DDBJ databases">
        <title>Deep-cultivation of Planctomycetes and their phenomic and genomic characterization uncovers novel biology.</title>
        <authorList>
            <person name="Wiegand S."/>
            <person name="Jogler M."/>
            <person name="Boedeker C."/>
            <person name="Pinto D."/>
            <person name="Vollmers J."/>
            <person name="Rivas-Marin E."/>
            <person name="Kohn T."/>
            <person name="Peeters S.H."/>
            <person name="Heuer A."/>
            <person name="Rast P."/>
            <person name="Oberbeckmann S."/>
            <person name="Bunk B."/>
            <person name="Jeske O."/>
            <person name="Meyerdierks A."/>
            <person name="Storesund J.E."/>
            <person name="Kallscheuer N."/>
            <person name="Luecker S."/>
            <person name="Lage O.M."/>
            <person name="Pohl T."/>
            <person name="Merkel B.J."/>
            <person name="Hornburger P."/>
            <person name="Mueller R.-W."/>
            <person name="Bruemmer F."/>
            <person name="Labrenz M."/>
            <person name="Spormann A.M."/>
            <person name="Op den Camp H."/>
            <person name="Overmann J."/>
            <person name="Amann R."/>
            <person name="Jetten M.S.M."/>
            <person name="Mascher T."/>
            <person name="Medema M.H."/>
            <person name="Devos D.P."/>
            <person name="Kaster A.-K."/>
            <person name="Ovreas L."/>
            <person name="Rohde M."/>
            <person name="Galperin M.Y."/>
            <person name="Jogler C."/>
        </authorList>
    </citation>
    <scope>NUCLEOTIDE SEQUENCE [LARGE SCALE GENOMIC DNA]</scope>
    <source>
        <strain evidence="4 5">K22_7</strain>
    </source>
</reference>